<accession>A0ABT8R545</accession>
<organism evidence="3 4">
    <name type="scientific">Rhodocytophaga aerolata</name>
    <dbReference type="NCBI Taxonomy" id="455078"/>
    <lineage>
        <taxon>Bacteria</taxon>
        <taxon>Pseudomonadati</taxon>
        <taxon>Bacteroidota</taxon>
        <taxon>Cytophagia</taxon>
        <taxon>Cytophagales</taxon>
        <taxon>Rhodocytophagaceae</taxon>
        <taxon>Rhodocytophaga</taxon>
    </lineage>
</organism>
<keyword evidence="1" id="KW-0812">Transmembrane</keyword>
<evidence type="ECO:0000313" key="3">
    <source>
        <dbReference type="EMBL" id="MDO1445887.1"/>
    </source>
</evidence>
<protein>
    <submittedName>
        <fullName evidence="3">CHASE2 domain-containing protein</fullName>
    </submittedName>
</protein>
<proteinExistence type="predicted"/>
<sequence>MLSSIPIQSDVLNPVESTFDDFELTDIVFSKLRPDTLYKADTNIVLVNIGRLNRAGIAEQINIINQYKPKVIGIDAAFRTPKSLEGDTALAHAMARVDNLVLVSGVHQFNKETNQYDTLETSHPMFTLHGTTGFANLIVESDDYYKSCRSFSPKENVRGHTELAFPVKVAQVYQPSIIKRFLQRDNAYEYINYRGNFTSGSFYAVDVAEVFDPEWDGSFLKDKIVLMGYMGENFQSRTLEDKLYTPLNENYVGKAHPDMYGVVVHANSISMILREEYINDAPTVIEIVIAVVLCFLNVVLFTLIMNHFGDWYDSLTIIWQLMQTCIIMYVVVALFYMFNLKINLTLALAAVLLSSNALELYYHIVLRMYNRTHFIKFVSNKSKKQVT</sequence>
<feature type="transmembrane region" description="Helical" evidence="1">
    <location>
        <begin position="344"/>
        <end position="366"/>
    </location>
</feature>
<feature type="transmembrane region" description="Helical" evidence="1">
    <location>
        <begin position="284"/>
        <end position="305"/>
    </location>
</feature>
<feature type="transmembrane region" description="Helical" evidence="1">
    <location>
        <begin position="317"/>
        <end position="338"/>
    </location>
</feature>
<name>A0ABT8R545_9BACT</name>
<keyword evidence="1" id="KW-0472">Membrane</keyword>
<dbReference type="Pfam" id="PF05226">
    <property type="entry name" value="CHASE2"/>
    <property type="match status" value="1"/>
</dbReference>
<gene>
    <name evidence="3" type="ORF">Q0590_06470</name>
</gene>
<comment type="caution">
    <text evidence="3">The sequence shown here is derived from an EMBL/GenBank/DDBJ whole genome shotgun (WGS) entry which is preliminary data.</text>
</comment>
<dbReference type="InterPro" id="IPR007890">
    <property type="entry name" value="CHASE2"/>
</dbReference>
<dbReference type="Proteomes" id="UP001168528">
    <property type="component" value="Unassembled WGS sequence"/>
</dbReference>
<reference evidence="3" key="1">
    <citation type="submission" date="2023-07" db="EMBL/GenBank/DDBJ databases">
        <title>The genome sequence of Rhodocytophaga aerolata KACC 12507.</title>
        <authorList>
            <person name="Zhang X."/>
        </authorList>
    </citation>
    <scope>NUCLEOTIDE SEQUENCE</scope>
    <source>
        <strain evidence="3">KACC 12507</strain>
    </source>
</reference>
<feature type="domain" description="CHASE2" evidence="2">
    <location>
        <begin position="17"/>
        <end position="301"/>
    </location>
</feature>
<evidence type="ECO:0000313" key="4">
    <source>
        <dbReference type="Proteomes" id="UP001168528"/>
    </source>
</evidence>
<dbReference type="RefSeq" id="WP_302036685.1">
    <property type="nucleotide sequence ID" value="NZ_JAUKPO010000002.1"/>
</dbReference>
<dbReference type="EMBL" id="JAUKPO010000002">
    <property type="protein sequence ID" value="MDO1445887.1"/>
    <property type="molecule type" value="Genomic_DNA"/>
</dbReference>
<dbReference type="SMART" id="SM01080">
    <property type="entry name" value="CHASE2"/>
    <property type="match status" value="1"/>
</dbReference>
<keyword evidence="4" id="KW-1185">Reference proteome</keyword>
<evidence type="ECO:0000259" key="2">
    <source>
        <dbReference type="SMART" id="SM01080"/>
    </source>
</evidence>
<evidence type="ECO:0000256" key="1">
    <source>
        <dbReference type="SAM" id="Phobius"/>
    </source>
</evidence>
<keyword evidence="1" id="KW-1133">Transmembrane helix</keyword>